<gene>
    <name evidence="2" type="ORF">JCM21714_2710</name>
</gene>
<feature type="domain" description="Glycosyl hydrolase family 13 catalytic" evidence="1">
    <location>
        <begin position="39"/>
        <end position="315"/>
    </location>
</feature>
<dbReference type="Proteomes" id="UP000019102">
    <property type="component" value="Unassembled WGS sequence"/>
</dbReference>
<evidence type="ECO:0000313" key="2">
    <source>
        <dbReference type="EMBL" id="GAE93611.1"/>
    </source>
</evidence>
<keyword evidence="3" id="KW-1185">Reference proteome</keyword>
<evidence type="ECO:0000313" key="3">
    <source>
        <dbReference type="Proteomes" id="UP000019102"/>
    </source>
</evidence>
<dbReference type="AlphaFoldDB" id="W4VKD8"/>
<dbReference type="eggNOG" id="COG0366">
    <property type="taxonomic scope" value="Bacteria"/>
</dbReference>
<organism evidence="2 3">
    <name type="scientific">Gracilibacillus boraciitolerans JCM 21714</name>
    <dbReference type="NCBI Taxonomy" id="1298598"/>
    <lineage>
        <taxon>Bacteria</taxon>
        <taxon>Bacillati</taxon>
        <taxon>Bacillota</taxon>
        <taxon>Bacilli</taxon>
        <taxon>Bacillales</taxon>
        <taxon>Bacillaceae</taxon>
        <taxon>Gracilibacillus</taxon>
    </lineage>
</organism>
<dbReference type="Gene3D" id="3.20.20.80">
    <property type="entry name" value="Glycosidases"/>
    <property type="match status" value="1"/>
</dbReference>
<dbReference type="EMBL" id="BAVS01000014">
    <property type="protein sequence ID" value="GAE93611.1"/>
    <property type="molecule type" value="Genomic_DNA"/>
</dbReference>
<evidence type="ECO:0000259" key="1">
    <source>
        <dbReference type="SMART" id="SM00642"/>
    </source>
</evidence>
<dbReference type="PANTHER" id="PTHR10357">
    <property type="entry name" value="ALPHA-AMYLASE FAMILY MEMBER"/>
    <property type="match status" value="1"/>
</dbReference>
<dbReference type="GO" id="GO:0005975">
    <property type="term" value="P:carbohydrate metabolic process"/>
    <property type="evidence" value="ECO:0007669"/>
    <property type="project" value="InterPro"/>
</dbReference>
<dbReference type="SMART" id="SM00642">
    <property type="entry name" value="Aamy"/>
    <property type="match status" value="1"/>
</dbReference>
<dbReference type="Pfam" id="PF00128">
    <property type="entry name" value="Alpha-amylase"/>
    <property type="match status" value="1"/>
</dbReference>
<dbReference type="SUPFAM" id="SSF51445">
    <property type="entry name" value="(Trans)glycosidases"/>
    <property type="match status" value="1"/>
</dbReference>
<comment type="caution">
    <text evidence="2">The sequence shown here is derived from an EMBL/GenBank/DDBJ whole genome shotgun (WGS) entry which is preliminary data.</text>
</comment>
<name>W4VKD8_9BACI</name>
<dbReference type="InterPro" id="IPR017853">
    <property type="entry name" value="GH"/>
</dbReference>
<reference evidence="2 3" key="1">
    <citation type="journal article" date="2014" name="Genome Announc.">
        <title>Draft Genome Sequence of the Boron-Tolerant and Moderately Halotolerant Bacterium Gracilibacillus boraciitolerans JCM 21714T.</title>
        <authorList>
            <person name="Ahmed I."/>
            <person name="Oshima K."/>
            <person name="Suda W."/>
            <person name="Kitamura K."/>
            <person name="Iida T."/>
            <person name="Ohmori Y."/>
            <person name="Fujiwara T."/>
            <person name="Hattori M."/>
            <person name="Ohkuma M."/>
        </authorList>
    </citation>
    <scope>NUCLEOTIDE SEQUENCE [LARGE SCALE GENOMIC DNA]</scope>
    <source>
        <strain evidence="2 3">JCM 21714</strain>
    </source>
</reference>
<protein>
    <submittedName>
        <fullName evidence="2">Glucan 1,6-alpha-glucosidase</fullName>
    </submittedName>
</protein>
<dbReference type="STRING" id="1298598.JCM21714_2710"/>
<accession>W4VKD8</accession>
<sequence>MGTDMNYIKKGIPFMLLIFLLLPSVSVLAKEQMDERVYYILVDRFVNGDNNNDIEIDIDNPEAYYGGDFQGIIDKLSNLQKLGITTINLSPIMVASSYNGFDPVDYQSVDPQFGDMADLQQLVAEAHENDMEVVLDFPITHVAENHSWTSENTDWIKDASTNQLEEQLPAINLDSQEVQEYFLETAVYWMKSANVDGFHIYVNDQIPELFIEQLRERIFNEDEQATLIIDGMETEVGSSMLPSFRTEAVTILKQPGQSVEPLLRNELTGVHYLESVLTPRFAHEAVQAGFNPVTRWQLASTLLYTLPGGRLFSIRVWKCQWIMV</sequence>
<proteinExistence type="predicted"/>
<dbReference type="InterPro" id="IPR006047">
    <property type="entry name" value="GH13_cat_dom"/>
</dbReference>